<evidence type="ECO:0000256" key="10">
    <source>
        <dbReference type="ARBA" id="ARBA00034478"/>
    </source>
</evidence>
<keyword evidence="8" id="KW-0520">NAD</keyword>
<keyword evidence="7 12" id="KW-0560">Oxidoreductase</keyword>
<proteinExistence type="inferred from homology"/>
<comment type="similarity">
    <text evidence="3 12">Belongs to the methylenetetrahydrofolate reductase family.</text>
</comment>
<dbReference type="InterPro" id="IPR029041">
    <property type="entry name" value="FAD-linked_oxidoreductase-like"/>
</dbReference>
<keyword evidence="5 12" id="KW-0285">Flavoprotein</keyword>
<dbReference type="EC" id="1.5.1.54" evidence="12"/>
<organism evidence="13 14">
    <name type="scientific">Thiohalospira halophila DSM 15071</name>
    <dbReference type="NCBI Taxonomy" id="1123397"/>
    <lineage>
        <taxon>Bacteria</taxon>
        <taxon>Pseudomonadati</taxon>
        <taxon>Pseudomonadota</taxon>
        <taxon>Gammaproteobacteria</taxon>
        <taxon>Thiohalospirales</taxon>
        <taxon>Thiohalospiraceae</taxon>
        <taxon>Thiohalospira</taxon>
    </lineage>
</organism>
<evidence type="ECO:0000256" key="8">
    <source>
        <dbReference type="ARBA" id="ARBA00023027"/>
    </source>
</evidence>
<reference evidence="13 14" key="1">
    <citation type="submission" date="2016-10" db="EMBL/GenBank/DDBJ databases">
        <authorList>
            <person name="de Groot N.N."/>
        </authorList>
    </citation>
    <scope>NUCLEOTIDE SEQUENCE [LARGE SCALE GENOMIC DNA]</scope>
    <source>
        <strain evidence="13 14">HL3</strain>
    </source>
</reference>
<evidence type="ECO:0000256" key="5">
    <source>
        <dbReference type="ARBA" id="ARBA00022630"/>
    </source>
</evidence>
<evidence type="ECO:0000256" key="4">
    <source>
        <dbReference type="ARBA" id="ARBA00022605"/>
    </source>
</evidence>
<keyword evidence="6 12" id="KW-0274">FAD</keyword>
<dbReference type="InterPro" id="IPR003171">
    <property type="entry name" value="Mehydrof_redctse-like"/>
</dbReference>
<dbReference type="RefSeq" id="WP_093427244.1">
    <property type="nucleotide sequence ID" value="NZ_FOMJ01000001.1"/>
</dbReference>
<evidence type="ECO:0000256" key="12">
    <source>
        <dbReference type="RuleBase" id="RU003862"/>
    </source>
</evidence>
<sequence length="286" mass="32222">MESQKKFEKSFSIEFFPPKSEEARDRLHRVRDKLMTLNPHYVSVTFGAGGSTQQGTVETVQDMLNAGLDAAPHLSCITSSKDEIRELVNNYRDMGVKRIVSLRGDVPSGMRGPSGEFRYANELVEFLRSEYGDTFHLEVGAYPEFHPQAPSASADIDNFARKVKAGADVAITQYFFNADAYYRFIDQLEKRGVDIPVIPGIMPIINWEQLKRFSGMCGAELPRWMSWRAEELADKDDKEGLQAFGHEVVGTMAEELLAQGAPGIHFYSMNQAKPTMKLWQDLGIRT</sequence>
<evidence type="ECO:0000256" key="6">
    <source>
        <dbReference type="ARBA" id="ARBA00022827"/>
    </source>
</evidence>
<dbReference type="PANTHER" id="PTHR45754:SF3">
    <property type="entry name" value="METHYLENETETRAHYDROFOLATE REDUCTASE (NADPH)"/>
    <property type="match status" value="1"/>
</dbReference>
<evidence type="ECO:0000256" key="2">
    <source>
        <dbReference type="ARBA" id="ARBA00004777"/>
    </source>
</evidence>
<dbReference type="GO" id="GO:0009086">
    <property type="term" value="P:methionine biosynthetic process"/>
    <property type="evidence" value="ECO:0007669"/>
    <property type="project" value="UniProtKB-KW"/>
</dbReference>
<dbReference type="GO" id="GO:0005829">
    <property type="term" value="C:cytosol"/>
    <property type="evidence" value="ECO:0007669"/>
    <property type="project" value="InterPro"/>
</dbReference>
<dbReference type="InterPro" id="IPR004620">
    <property type="entry name" value="MTHF_reductase_bac"/>
</dbReference>
<evidence type="ECO:0000256" key="9">
    <source>
        <dbReference type="ARBA" id="ARBA00023167"/>
    </source>
</evidence>
<dbReference type="CDD" id="cd00537">
    <property type="entry name" value="MTHFR"/>
    <property type="match status" value="1"/>
</dbReference>
<dbReference type="AlphaFoldDB" id="A0A1I1PB56"/>
<keyword evidence="4" id="KW-0028">Amino-acid biosynthesis</keyword>
<protein>
    <recommendedName>
        <fullName evidence="12">Methylenetetrahydrofolate reductase</fullName>
        <ecNumber evidence="12">1.5.1.54</ecNumber>
    </recommendedName>
</protein>
<comment type="pathway">
    <text evidence="2 12">One-carbon metabolism; tetrahydrofolate interconversion.</text>
</comment>
<dbReference type="Proteomes" id="UP000198611">
    <property type="component" value="Unassembled WGS sequence"/>
</dbReference>
<gene>
    <name evidence="13" type="ORF">SAMN05660831_00601</name>
</gene>
<evidence type="ECO:0000256" key="11">
    <source>
        <dbReference type="ARBA" id="ARBA00048628"/>
    </source>
</evidence>
<dbReference type="PANTHER" id="PTHR45754">
    <property type="entry name" value="METHYLENETETRAHYDROFOLATE REDUCTASE"/>
    <property type="match status" value="1"/>
</dbReference>
<comment type="cofactor">
    <cofactor evidence="1 12">
        <name>FAD</name>
        <dbReference type="ChEBI" id="CHEBI:57692"/>
    </cofactor>
</comment>
<dbReference type="GO" id="GO:0035999">
    <property type="term" value="P:tetrahydrofolate interconversion"/>
    <property type="evidence" value="ECO:0007669"/>
    <property type="project" value="UniProtKB-UniPathway"/>
</dbReference>
<dbReference type="STRING" id="1123397.SAMN05660831_00601"/>
<comment type="pathway">
    <text evidence="10">Amino-acid biosynthesis; L-methionine biosynthesis via de novo pathway.</text>
</comment>
<evidence type="ECO:0000313" key="13">
    <source>
        <dbReference type="EMBL" id="SFD04888.1"/>
    </source>
</evidence>
<comment type="catalytic activity">
    <reaction evidence="11">
        <text>(6S)-5-methyl-5,6,7,8-tetrahydrofolate + NAD(+) = (6R)-5,10-methylene-5,6,7,8-tetrahydrofolate + NADH + H(+)</text>
        <dbReference type="Rhea" id="RHEA:19821"/>
        <dbReference type="ChEBI" id="CHEBI:15378"/>
        <dbReference type="ChEBI" id="CHEBI:15636"/>
        <dbReference type="ChEBI" id="CHEBI:18608"/>
        <dbReference type="ChEBI" id="CHEBI:57540"/>
        <dbReference type="ChEBI" id="CHEBI:57945"/>
        <dbReference type="EC" id="1.5.1.54"/>
    </reaction>
    <physiologicalReaction direction="right-to-left" evidence="11">
        <dbReference type="Rhea" id="RHEA:19823"/>
    </physiologicalReaction>
</comment>
<dbReference type="OrthoDB" id="9812555at2"/>
<dbReference type="GO" id="GO:0071949">
    <property type="term" value="F:FAD binding"/>
    <property type="evidence" value="ECO:0007669"/>
    <property type="project" value="TreeGrafter"/>
</dbReference>
<dbReference type="UniPathway" id="UPA00193"/>
<evidence type="ECO:0000256" key="1">
    <source>
        <dbReference type="ARBA" id="ARBA00001974"/>
    </source>
</evidence>
<dbReference type="Pfam" id="PF02219">
    <property type="entry name" value="MTHFR"/>
    <property type="match status" value="1"/>
</dbReference>
<keyword evidence="9" id="KW-0486">Methionine biosynthesis</keyword>
<dbReference type="SUPFAM" id="SSF51730">
    <property type="entry name" value="FAD-linked oxidoreductase"/>
    <property type="match status" value="1"/>
</dbReference>
<dbReference type="GO" id="GO:0106312">
    <property type="term" value="F:methylenetetrahydrofolate reductase (NADH) activity"/>
    <property type="evidence" value="ECO:0007669"/>
    <property type="project" value="UniProtKB-EC"/>
</dbReference>
<name>A0A1I1PB56_9GAMM</name>
<accession>A0A1I1PB56</accession>
<evidence type="ECO:0000256" key="3">
    <source>
        <dbReference type="ARBA" id="ARBA00006743"/>
    </source>
</evidence>
<dbReference type="Gene3D" id="3.20.20.220">
    <property type="match status" value="1"/>
</dbReference>
<keyword evidence="14" id="KW-1185">Reference proteome</keyword>
<evidence type="ECO:0000313" key="14">
    <source>
        <dbReference type="Proteomes" id="UP000198611"/>
    </source>
</evidence>
<dbReference type="EMBL" id="FOMJ01000001">
    <property type="protein sequence ID" value="SFD04888.1"/>
    <property type="molecule type" value="Genomic_DNA"/>
</dbReference>
<dbReference type="NCBIfam" id="TIGR00676">
    <property type="entry name" value="fadh2"/>
    <property type="match status" value="1"/>
</dbReference>
<evidence type="ECO:0000256" key="7">
    <source>
        <dbReference type="ARBA" id="ARBA00023002"/>
    </source>
</evidence>